<dbReference type="InterPro" id="IPR013320">
    <property type="entry name" value="ConA-like_dom_sf"/>
</dbReference>
<proteinExistence type="predicted"/>
<keyword evidence="3" id="KW-0106">Calcium</keyword>
<name>A0AAV7JRQ6_9METZ</name>
<feature type="domain" description="Calx-beta" evidence="4">
    <location>
        <begin position="1837"/>
        <end position="1938"/>
    </location>
</feature>
<dbReference type="Gene3D" id="2.60.40.2030">
    <property type="match status" value="14"/>
</dbReference>
<dbReference type="GO" id="GO:0004930">
    <property type="term" value="F:G protein-coupled receptor activity"/>
    <property type="evidence" value="ECO:0007669"/>
    <property type="project" value="InterPro"/>
</dbReference>
<dbReference type="SUPFAM" id="SSF141072">
    <property type="entry name" value="CalX-like"/>
    <property type="match status" value="16"/>
</dbReference>
<evidence type="ECO:0000313" key="6">
    <source>
        <dbReference type="Proteomes" id="UP001165289"/>
    </source>
</evidence>
<evidence type="ECO:0000259" key="4">
    <source>
        <dbReference type="SMART" id="SM00237"/>
    </source>
</evidence>
<dbReference type="PANTHER" id="PTHR46682:SF1">
    <property type="entry name" value="ADHESION G-PROTEIN COUPLED RECEPTOR V1"/>
    <property type="match status" value="1"/>
</dbReference>
<dbReference type="Gene3D" id="2.60.120.200">
    <property type="match status" value="1"/>
</dbReference>
<evidence type="ECO:0000256" key="1">
    <source>
        <dbReference type="ARBA" id="ARBA00022729"/>
    </source>
</evidence>
<dbReference type="GO" id="GO:0071277">
    <property type="term" value="P:cellular response to calcium ion"/>
    <property type="evidence" value="ECO:0007669"/>
    <property type="project" value="TreeGrafter"/>
</dbReference>
<feature type="domain" description="Calx-beta" evidence="4">
    <location>
        <begin position="877"/>
        <end position="974"/>
    </location>
</feature>
<evidence type="ECO:0000313" key="5">
    <source>
        <dbReference type="EMBL" id="KAI6651569.1"/>
    </source>
</evidence>
<dbReference type="SUPFAM" id="SSF49899">
    <property type="entry name" value="Concanavalin A-like lectins/glucanases"/>
    <property type="match status" value="1"/>
</dbReference>
<dbReference type="GO" id="GO:0001965">
    <property type="term" value="F:G-protein alpha-subunit binding"/>
    <property type="evidence" value="ECO:0007669"/>
    <property type="project" value="TreeGrafter"/>
</dbReference>
<organism evidence="5 6">
    <name type="scientific">Oopsacas minuta</name>
    <dbReference type="NCBI Taxonomy" id="111878"/>
    <lineage>
        <taxon>Eukaryota</taxon>
        <taxon>Metazoa</taxon>
        <taxon>Porifera</taxon>
        <taxon>Hexactinellida</taxon>
        <taxon>Hexasterophora</taxon>
        <taxon>Lyssacinosida</taxon>
        <taxon>Leucopsacidae</taxon>
        <taxon>Oopsacas</taxon>
    </lineage>
</organism>
<dbReference type="EMBL" id="JAKMXF010000303">
    <property type="protein sequence ID" value="KAI6651569.1"/>
    <property type="molecule type" value="Genomic_DNA"/>
</dbReference>
<dbReference type="Proteomes" id="UP001165289">
    <property type="component" value="Unassembled WGS sequence"/>
</dbReference>
<dbReference type="SMART" id="SM00237">
    <property type="entry name" value="Calx_beta"/>
    <property type="match status" value="6"/>
</dbReference>
<evidence type="ECO:0000256" key="2">
    <source>
        <dbReference type="ARBA" id="ARBA00022737"/>
    </source>
</evidence>
<dbReference type="InterPro" id="IPR038081">
    <property type="entry name" value="CalX-like_sf"/>
</dbReference>
<keyword evidence="2" id="KW-0677">Repeat</keyword>
<gene>
    <name evidence="5" type="ORF">LOD99_5177</name>
</gene>
<comment type="caution">
    <text evidence="5">The sequence shown here is derived from an EMBL/GenBank/DDBJ whole genome shotgun (WGS) entry which is preliminary data.</text>
</comment>
<dbReference type="InterPro" id="IPR003644">
    <property type="entry name" value="Calx_beta"/>
</dbReference>
<feature type="domain" description="Calx-beta" evidence="4">
    <location>
        <begin position="1599"/>
        <end position="1700"/>
    </location>
</feature>
<keyword evidence="1" id="KW-0732">Signal</keyword>
<feature type="domain" description="Calx-beta" evidence="4">
    <location>
        <begin position="146"/>
        <end position="251"/>
    </location>
</feature>
<sequence length="2381" mass="256291">MEIADLIKHVILLICRSSQGSSFGSQRTRNITILLSDEPYGVVSFDQSSLDVFSPEPSYGTDTNPTLTIRRVGTFGVVNVGWRFIGDISEDFTQAEGVITFLDQVDSVSLELPIVQDEVLEQDEVFQIELVSVDGGARLSSTNTIANLTITLNDIPVYLSCLQNSVSESVGSFFCEFTRGLDSNGSSVGIFSHESTLTISTQAISAASQSDFLAISSSKTLQENTNSCNIEVTILEDTIPEDDEIFQLTLSNPSSDIHLFSSTVDITILGNDGAGGVVSIIDTEDVIAMEGENVRLTLTRSESTVGVVTVDWEVTHRLSNSSSAVDDIYTPGTSSISDGQTQGDLLIPVVADGIPESAEYFTVQLISVTSNIGRLADTELSENFIVRDSDNAYGLFEWGEVGHTITLNPRTLTLQLIRTQGLEFNIIINYNVTYVPAGGDIGNQLLDYVTSPGFTVIQEGVNMTSIDLTIADNAFLEALGRFYATIQSVDIVRTSAIPLLIEPPSSPSIGPRDKLLIPIPEEAINGRIGFTEASRLLSIDEGTSTQPTTVNLTIERDGSAGQATISYVIVKATAADTFSEDDLSQNLFDTIILAEGENSTNLTILVTADDIPELEETFVVTLIASGEQNQQINGASSSSFVTIIASDTPGGTISLSPDSVGPYVVSETTNDVIILTLMRTGALLTNEIVSYMITSNGPRDFYYSGFEIISANEATKEFIITPFDDDLSELEEYFNLTISQVTQNAILVEPTQAAITILENDYPYGVFQFEDITVSASETDPSVTDNSQYNTVQFRVNRDRGTFGNVSVYWSFSSFNAGNDVTPTFGTLQFSEGEDYADFSVFILPDDIPEDVEVLILQLSSPTGGADIQLDRAQAQLLISANDDPITFTTRTLDVAELQGSTAEVTITRGGQAVDRATVKLSTIQDSALENQDYIPYNDFLIVFESGDREKTVSTGIQDDNAPEIEERFYFVLYDATGDSVVDRPYNVSVYIAPNDDPNGIVSFHPQSLIVTGDEGESIDLVIRRTRGTFGQLIITLSLVLVSTNHPDLPASMGDLSFSSDVIIQDGSANTTVTVVISDDGIPELEDLYYISINCPVFVFPPINPGPSCAADNLTSILTVPENDDPYGAYGWSEESLDVYIPEDLLPGAPLTSRDRVLYLSQYGGTLAAAELVWEMTPSLLRGTPLLDLFFYGITGPGVSQYASRSDTGTLAYLFSGQSDSLLTVPSQYQPSPADIMGGFTLSAFIKGSATSGFIMARHSTDVSVVYYGIKMRVSGSTSYLQYEYTVTSSSTTTNTVEAELPVDTFNDTWSHIAVVHQTSPTREAKLYFRGVLLVSTSLMSGGIVADSNAVMSIGADGAGNEGVSLALQDVRVYYAALSLAQIQSISISSPSQDVTPISGYANFSIGQNNASTPVFSVREDDIVEPTEVTHPTILNLKGFGRFLPIERSANFNILASDTGNGIFEFQSLQPVSLEDESNTASIVISRSFSSQGGVYVHWSVYQSDGLTLATLDFTEATGRVLLSDGESLANLILTPVDDELPELAEIFVVTLTGLSGEDGTTPSTPISAYYINTPPEQNISLRIEENDSPYGLFQFDTSGVPAQDNQFIEAATEQPVITVSEETVNISLQVVRAQGTVGQVSVEYFTSSLDAFGIGSDRDYINTAGSLTFSQGQRSQYLTITLVDDAIPELEESFQVILSNPTGLSGKPSLGIGYIINVTIATSDDAFGVFSFRSDSLSRVVSEDDVSTTLYLQRTGGLLGDVTLYWSLTGSNGPTDISPSSGIVYFADGVDNGEIDFSIIQDQISEFLEMFKVEIINVTGGARLSSLGDTQVMISIQASDYPHGLFNFPLGQRSVTVEEGNTFSLTINRQFGTTGDIRVNYSTSIPTLNPATPDQDYTQIDTAYVDFTSGITTRMIDITVLHDTVPEADERFDVLLISAELLSAPQPGMAIPTIDSGAASISEITISENDDARGIFSFTSTQFTVPEPASNFLFVRRSAGLFGTVAVRYTVTLVTAALNDLSSLNGQVTFTEGTSLAALPLTVADDLNPEFDETFTVSLTSPSGGASIASTNFSTVVTISENDDIHGVFGFSIETRSIEVEEPQSIPLSVSLVLERYEGAEGVVRITWEAMIRGGLSAAADISITSGEELFQTQERTNTFSIQILPDTIPEGLEAVEVMIASVTGGARAGDASIATINILPNDAPHGIVSLNSTHFIIPEEEQPYLARIALKREFGNLGDLQITYNTTQLNIIDLAFADLSITESYYFTGPQSLVLTGSQDVLQESDISGSSMPFRECARLCIASYSCAALSHSTTSCILYNVISSQTTTLPSSRSYYEKIRELTDPLMLSIASDGGDYVGTTGADIIIQDGEDTGYIEV</sequence>
<dbReference type="Pfam" id="PF03160">
    <property type="entry name" value="Calx-beta"/>
    <property type="match status" value="12"/>
</dbReference>
<dbReference type="PANTHER" id="PTHR46682">
    <property type="entry name" value="ADHESION G-PROTEIN COUPLED RECEPTOR V1"/>
    <property type="match status" value="1"/>
</dbReference>
<dbReference type="GO" id="GO:0005737">
    <property type="term" value="C:cytoplasm"/>
    <property type="evidence" value="ECO:0007669"/>
    <property type="project" value="TreeGrafter"/>
</dbReference>
<protein>
    <recommendedName>
        <fullName evidence="4">Calx-beta domain-containing protein</fullName>
    </recommendedName>
</protein>
<dbReference type="GO" id="GO:0010855">
    <property type="term" value="F:adenylate cyclase inhibitor activity"/>
    <property type="evidence" value="ECO:0007669"/>
    <property type="project" value="TreeGrafter"/>
</dbReference>
<dbReference type="Pfam" id="PF13385">
    <property type="entry name" value="Laminin_G_3"/>
    <property type="match status" value="1"/>
</dbReference>
<accession>A0AAV7JRQ6</accession>
<reference evidence="5 6" key="1">
    <citation type="journal article" date="2023" name="BMC Biol.">
        <title>The compact genome of the sponge Oopsacas minuta (Hexactinellida) is lacking key metazoan core genes.</title>
        <authorList>
            <person name="Santini S."/>
            <person name="Schenkelaars Q."/>
            <person name="Jourda C."/>
            <person name="Duchesne M."/>
            <person name="Belahbib H."/>
            <person name="Rocher C."/>
            <person name="Selva M."/>
            <person name="Riesgo A."/>
            <person name="Vervoort M."/>
            <person name="Leys S.P."/>
            <person name="Kodjabachian L."/>
            <person name="Le Bivic A."/>
            <person name="Borchiellini C."/>
            <person name="Claverie J.M."/>
            <person name="Renard E."/>
        </authorList>
    </citation>
    <scope>NUCLEOTIDE SEQUENCE [LARGE SCALE GENOMIC DNA]</scope>
    <source>
        <strain evidence="5">SPO-2</strain>
    </source>
</reference>
<keyword evidence="6" id="KW-1185">Reference proteome</keyword>
<feature type="domain" description="Calx-beta" evidence="4">
    <location>
        <begin position="1964"/>
        <end position="2061"/>
    </location>
</feature>
<feature type="domain" description="Calx-beta" evidence="4">
    <location>
        <begin position="753"/>
        <end position="860"/>
    </location>
</feature>
<dbReference type="InterPro" id="IPR026919">
    <property type="entry name" value="ADGRV1"/>
</dbReference>
<dbReference type="GO" id="GO:0016020">
    <property type="term" value="C:membrane"/>
    <property type="evidence" value="ECO:0007669"/>
    <property type="project" value="InterPro"/>
</dbReference>
<evidence type="ECO:0000256" key="3">
    <source>
        <dbReference type="ARBA" id="ARBA00022837"/>
    </source>
</evidence>